<proteinExistence type="predicted"/>
<gene>
    <name evidence="1" type="ORF">CRG98_047151</name>
</gene>
<dbReference type="EMBL" id="PGOL01007623">
    <property type="protein sequence ID" value="PKI32457.1"/>
    <property type="molecule type" value="Genomic_DNA"/>
</dbReference>
<organism evidence="1 2">
    <name type="scientific">Punica granatum</name>
    <name type="common">Pomegranate</name>
    <dbReference type="NCBI Taxonomy" id="22663"/>
    <lineage>
        <taxon>Eukaryota</taxon>
        <taxon>Viridiplantae</taxon>
        <taxon>Streptophyta</taxon>
        <taxon>Embryophyta</taxon>
        <taxon>Tracheophyta</taxon>
        <taxon>Spermatophyta</taxon>
        <taxon>Magnoliopsida</taxon>
        <taxon>eudicotyledons</taxon>
        <taxon>Gunneridae</taxon>
        <taxon>Pentapetalae</taxon>
        <taxon>rosids</taxon>
        <taxon>malvids</taxon>
        <taxon>Myrtales</taxon>
        <taxon>Lythraceae</taxon>
        <taxon>Punica</taxon>
    </lineage>
</organism>
<evidence type="ECO:0000313" key="1">
    <source>
        <dbReference type="EMBL" id="PKI32457.1"/>
    </source>
</evidence>
<reference evidence="1 2" key="1">
    <citation type="submission" date="2017-11" db="EMBL/GenBank/DDBJ databases">
        <title>De-novo sequencing of pomegranate (Punica granatum L.) genome.</title>
        <authorList>
            <person name="Akparov Z."/>
            <person name="Amiraslanov A."/>
            <person name="Hajiyeva S."/>
            <person name="Abbasov M."/>
            <person name="Kaur K."/>
            <person name="Hamwieh A."/>
            <person name="Solovyev V."/>
            <person name="Salamov A."/>
            <person name="Braich B."/>
            <person name="Kosarev P."/>
            <person name="Mahmoud A."/>
            <person name="Hajiyev E."/>
            <person name="Babayeva S."/>
            <person name="Izzatullayeva V."/>
            <person name="Mammadov A."/>
            <person name="Mammadov A."/>
            <person name="Sharifova S."/>
            <person name="Ojaghi J."/>
            <person name="Eynullazada K."/>
            <person name="Bayramov B."/>
            <person name="Abdulazimova A."/>
            <person name="Shahmuradov I."/>
        </authorList>
    </citation>
    <scope>NUCLEOTIDE SEQUENCE [LARGE SCALE GENOMIC DNA]</scope>
    <source>
        <strain evidence="2">cv. AG2017</strain>
        <tissue evidence="1">Leaf</tissue>
    </source>
</reference>
<dbReference type="AlphaFoldDB" id="A0A2I0HL43"/>
<accession>A0A2I0HL43</accession>
<keyword evidence="2" id="KW-1185">Reference proteome</keyword>
<name>A0A2I0HL43_PUNGR</name>
<protein>
    <submittedName>
        <fullName evidence="1">Uncharacterized protein</fullName>
    </submittedName>
</protein>
<evidence type="ECO:0000313" key="2">
    <source>
        <dbReference type="Proteomes" id="UP000233551"/>
    </source>
</evidence>
<dbReference type="Proteomes" id="UP000233551">
    <property type="component" value="Unassembled WGS sequence"/>
</dbReference>
<sequence length="112" mass="12421">MGMLINELDQHLVEQAAASSSMMISAAAGTSLAGFYDNPATNVHLGQEGDGSTSEHLDPSSLQNYDTMCWTYFDLLIIIFPHDHALDTMYLEFHDPKCFIQIYISHSPKAKP</sequence>
<comment type="caution">
    <text evidence="1">The sequence shown here is derived from an EMBL/GenBank/DDBJ whole genome shotgun (WGS) entry which is preliminary data.</text>
</comment>